<organism evidence="1 2">
    <name type="scientific">Pseudomonas batumici</name>
    <dbReference type="NCBI Taxonomy" id="226910"/>
    <lineage>
        <taxon>Bacteria</taxon>
        <taxon>Pseudomonadati</taxon>
        <taxon>Pseudomonadota</taxon>
        <taxon>Gammaproteobacteria</taxon>
        <taxon>Pseudomonadales</taxon>
        <taxon>Pseudomonadaceae</taxon>
        <taxon>Pseudomonas</taxon>
    </lineage>
</organism>
<dbReference type="RefSeq" id="WP_040064896.1">
    <property type="nucleotide sequence ID" value="NZ_CP144470.1"/>
</dbReference>
<gene>
    <name evidence="1" type="ORF">UCMB321_1436</name>
</gene>
<evidence type="ECO:0000313" key="1">
    <source>
        <dbReference type="EMBL" id="KIH84756.1"/>
    </source>
</evidence>
<dbReference type="AlphaFoldDB" id="A0A0C2I6D3"/>
<proteinExistence type="predicted"/>
<keyword evidence="2" id="KW-1185">Reference proteome</keyword>
<reference evidence="1 2" key="1">
    <citation type="submission" date="2015-01" db="EMBL/GenBank/DDBJ databases">
        <title>Complete genome of Pseudomonas batumici UCM B-321 producer of the batumin antibiotic with strong antistaphilococcal and potential anticancer activity.</title>
        <authorList>
            <person name="Klochko V.V."/>
            <person name="Zelena L.B."/>
            <person name="Elena K.A."/>
            <person name="Reva O.N."/>
        </authorList>
    </citation>
    <scope>NUCLEOTIDE SEQUENCE [LARGE SCALE GENOMIC DNA]</scope>
    <source>
        <strain evidence="1 2">UCM B-321</strain>
    </source>
</reference>
<comment type="caution">
    <text evidence="1">The sequence shown here is derived from an EMBL/GenBank/DDBJ whole genome shotgun (WGS) entry which is preliminary data.</text>
</comment>
<dbReference type="PATRIC" id="fig|226910.6.peg.1428"/>
<protein>
    <recommendedName>
        <fullName evidence="3">DUF2288 domain-containing protein</fullName>
    </recommendedName>
</protein>
<accession>A0A0C2I6D3</accession>
<evidence type="ECO:0000313" key="2">
    <source>
        <dbReference type="Proteomes" id="UP000031535"/>
    </source>
</evidence>
<evidence type="ECO:0008006" key="3">
    <source>
        <dbReference type="Google" id="ProtNLM"/>
    </source>
</evidence>
<name>A0A0C2I6D3_9PSED</name>
<dbReference type="Proteomes" id="UP000031535">
    <property type="component" value="Unassembled WGS sequence"/>
</dbReference>
<sequence length="101" mass="11139">MIQEPSTLYAKLLGETASIRWEELQPFFARGALLWVEPALDLIAAAEAVAENQAGKVAAWLASGELAKVSESRALDLFERDPTLWAVVVSPWVMIQERATK</sequence>
<dbReference type="Pfam" id="PF10052">
    <property type="entry name" value="DUF2288"/>
    <property type="match status" value="1"/>
</dbReference>
<dbReference type="STRING" id="226910.UCMB321_1436"/>
<dbReference type="EMBL" id="JXDG01000014">
    <property type="protein sequence ID" value="KIH84756.1"/>
    <property type="molecule type" value="Genomic_DNA"/>
</dbReference>
<dbReference type="OrthoDB" id="195194at2"/>
<dbReference type="InterPro" id="IPR018741">
    <property type="entry name" value="DUF2288"/>
</dbReference>